<dbReference type="RefSeq" id="WP_126158125.1">
    <property type="nucleotide sequence ID" value="NZ_RQXW01000006.1"/>
</dbReference>
<sequence length="62" mass="7156">MPKLLFYAEPGLIINRELGEHIAETWKNITAVDLGEGKHYLQESHPHEIGEGIVDWYKKVIK</sequence>
<dbReference type="OrthoDB" id="9780765at2"/>
<dbReference type="InterPro" id="IPR029058">
    <property type="entry name" value="AB_hydrolase_fold"/>
</dbReference>
<accession>A0A430KRE2</accession>
<gene>
    <name evidence="1" type="ORF">EH243_07945</name>
</gene>
<protein>
    <recommendedName>
        <fullName evidence="3">Alpha/beta hydrolase</fullName>
    </recommendedName>
</protein>
<reference evidence="1 2" key="1">
    <citation type="submission" date="2018-11" db="EMBL/GenBank/DDBJ databases">
        <title>The draft genome sequence of Amphritea opalescens ANRC-JH13T.</title>
        <authorList>
            <person name="Fang Z."/>
            <person name="Zhang Y."/>
            <person name="Han X."/>
        </authorList>
    </citation>
    <scope>NUCLEOTIDE SEQUENCE [LARGE SCALE GENOMIC DNA]</scope>
    <source>
        <strain evidence="1 2">ANRC-JH13</strain>
    </source>
</reference>
<organism evidence="1 2">
    <name type="scientific">Amphritea opalescens</name>
    <dbReference type="NCBI Taxonomy" id="2490544"/>
    <lineage>
        <taxon>Bacteria</taxon>
        <taxon>Pseudomonadati</taxon>
        <taxon>Pseudomonadota</taxon>
        <taxon>Gammaproteobacteria</taxon>
        <taxon>Oceanospirillales</taxon>
        <taxon>Oceanospirillaceae</taxon>
        <taxon>Amphritea</taxon>
    </lineage>
</organism>
<dbReference type="AlphaFoldDB" id="A0A430KRE2"/>
<evidence type="ECO:0000313" key="2">
    <source>
        <dbReference type="Proteomes" id="UP000283087"/>
    </source>
</evidence>
<evidence type="ECO:0008006" key="3">
    <source>
        <dbReference type="Google" id="ProtNLM"/>
    </source>
</evidence>
<proteinExistence type="predicted"/>
<dbReference type="Gene3D" id="3.40.50.1820">
    <property type="entry name" value="alpha/beta hydrolase"/>
    <property type="match status" value="1"/>
</dbReference>
<dbReference type="SUPFAM" id="SSF53474">
    <property type="entry name" value="alpha/beta-Hydrolases"/>
    <property type="match status" value="1"/>
</dbReference>
<comment type="caution">
    <text evidence="1">The sequence shown here is derived from an EMBL/GenBank/DDBJ whole genome shotgun (WGS) entry which is preliminary data.</text>
</comment>
<evidence type="ECO:0000313" key="1">
    <source>
        <dbReference type="EMBL" id="RTE66052.1"/>
    </source>
</evidence>
<dbReference type="Proteomes" id="UP000283087">
    <property type="component" value="Unassembled WGS sequence"/>
</dbReference>
<name>A0A430KRE2_9GAMM</name>
<keyword evidence="2" id="KW-1185">Reference proteome</keyword>
<dbReference type="EMBL" id="RQXW01000006">
    <property type="protein sequence ID" value="RTE66052.1"/>
    <property type="molecule type" value="Genomic_DNA"/>
</dbReference>